<sequence>PQRFSLYQDLTVEQNMRFFGDLFNMPPAAQKIQMEKLYAFSRLGPFKQRLAGQLSGGMKQKLALSCMLMHQPRVIVLDEPTFGVDPVSRHEFWEILHELRGQDVAVLVSTAYMDEAMQCDRVGLMYESRLLALDTPQGLLNGFPGYIMRLEAEKPEKVYTWLRTRLPRGRVQLFGDGIHIAIRNGEERKKAEDVIKEIPHKTSPAKKTEPQLEDLFLHLLEEQHV</sequence>
<keyword evidence="2" id="KW-0547">Nucleotide-binding</keyword>
<dbReference type="Proteomes" id="UP000885771">
    <property type="component" value="Unassembled WGS sequence"/>
</dbReference>
<dbReference type="PANTHER" id="PTHR43038:SF3">
    <property type="entry name" value="ABC TRANSPORTER G FAMILY MEMBER 20 ISOFORM X1"/>
    <property type="match status" value="1"/>
</dbReference>
<name>A0A7V5VEA4_CALAY</name>
<reference evidence="2" key="1">
    <citation type="journal article" date="2020" name="mSystems">
        <title>Genome- and Community-Level Interaction Insights into Carbon Utilization and Element Cycling Functions of Hydrothermarchaeota in Hydrothermal Sediment.</title>
        <authorList>
            <person name="Zhou Z."/>
            <person name="Liu Y."/>
            <person name="Xu W."/>
            <person name="Pan J."/>
            <person name="Luo Z.H."/>
            <person name="Li M."/>
        </authorList>
    </citation>
    <scope>NUCLEOTIDE SEQUENCE [LARGE SCALE GENOMIC DNA]</scope>
    <source>
        <strain evidence="2">HyVt-460</strain>
    </source>
</reference>
<proteinExistence type="predicted"/>
<dbReference type="Gene3D" id="3.40.50.300">
    <property type="entry name" value="P-loop containing nucleotide triphosphate hydrolases"/>
    <property type="match status" value="1"/>
</dbReference>
<dbReference type="SUPFAM" id="SSF52540">
    <property type="entry name" value="P-loop containing nucleoside triphosphate hydrolases"/>
    <property type="match status" value="1"/>
</dbReference>
<dbReference type="AlphaFoldDB" id="A0A7V5VEA4"/>
<keyword evidence="2" id="KW-0067">ATP-binding</keyword>
<dbReference type="GO" id="GO:0005524">
    <property type="term" value="F:ATP binding"/>
    <property type="evidence" value="ECO:0007669"/>
    <property type="project" value="UniProtKB-KW"/>
</dbReference>
<dbReference type="EMBL" id="DRLI01000033">
    <property type="protein sequence ID" value="HHM01508.1"/>
    <property type="molecule type" value="Genomic_DNA"/>
</dbReference>
<comment type="caution">
    <text evidence="2">The sequence shown here is derived from an EMBL/GenBank/DDBJ whole genome shotgun (WGS) entry which is preliminary data.</text>
</comment>
<gene>
    <name evidence="2" type="ORF">ENJ15_00735</name>
</gene>
<dbReference type="Pfam" id="PF00005">
    <property type="entry name" value="ABC_tran"/>
    <property type="match status" value="1"/>
</dbReference>
<accession>A0A7V5VEA4</accession>
<evidence type="ECO:0000259" key="1">
    <source>
        <dbReference type="Pfam" id="PF00005"/>
    </source>
</evidence>
<dbReference type="GO" id="GO:0016887">
    <property type="term" value="F:ATP hydrolysis activity"/>
    <property type="evidence" value="ECO:0007669"/>
    <property type="project" value="InterPro"/>
</dbReference>
<dbReference type="InterPro" id="IPR027417">
    <property type="entry name" value="P-loop_NTPase"/>
</dbReference>
<organism evidence="2">
    <name type="scientific">Caldithrix abyssi</name>
    <dbReference type="NCBI Taxonomy" id="187145"/>
    <lineage>
        <taxon>Bacteria</taxon>
        <taxon>Pseudomonadati</taxon>
        <taxon>Calditrichota</taxon>
        <taxon>Calditrichia</taxon>
        <taxon>Calditrichales</taxon>
        <taxon>Calditrichaceae</taxon>
        <taxon>Caldithrix</taxon>
    </lineage>
</organism>
<dbReference type="InterPro" id="IPR003439">
    <property type="entry name" value="ABC_transporter-like_ATP-bd"/>
</dbReference>
<feature type="non-terminal residue" evidence="2">
    <location>
        <position position="1"/>
    </location>
</feature>
<feature type="domain" description="ABC transporter" evidence="1">
    <location>
        <begin position="2"/>
        <end position="81"/>
    </location>
</feature>
<dbReference type="PANTHER" id="PTHR43038">
    <property type="entry name" value="ATP-BINDING CASSETTE, SUB-FAMILY H, MEMBER 1"/>
    <property type="match status" value="1"/>
</dbReference>
<evidence type="ECO:0000313" key="2">
    <source>
        <dbReference type="EMBL" id="HHM01508.1"/>
    </source>
</evidence>
<protein>
    <submittedName>
        <fullName evidence="2">ABC transporter ATP-binding protein</fullName>
    </submittedName>
</protein>